<evidence type="ECO:0000256" key="12">
    <source>
        <dbReference type="ARBA" id="ARBA00047524"/>
    </source>
</evidence>
<dbReference type="PANTHER" id="PTHR10110">
    <property type="entry name" value="SODIUM/HYDROGEN EXCHANGER"/>
    <property type="match status" value="1"/>
</dbReference>
<evidence type="ECO:0000256" key="14">
    <source>
        <dbReference type="SAM" id="Phobius"/>
    </source>
</evidence>
<keyword evidence="9" id="KW-0406">Ion transport</keyword>
<keyword evidence="3" id="KW-1003">Cell membrane</keyword>
<dbReference type="GO" id="GO:0098719">
    <property type="term" value="P:sodium ion import across plasma membrane"/>
    <property type="evidence" value="ECO:0007669"/>
    <property type="project" value="TreeGrafter"/>
</dbReference>
<feature type="transmembrane region" description="Helical" evidence="14">
    <location>
        <begin position="318"/>
        <end position="337"/>
    </location>
</feature>
<dbReference type="GO" id="GO:0015385">
    <property type="term" value="F:sodium:proton antiporter activity"/>
    <property type="evidence" value="ECO:0007669"/>
    <property type="project" value="InterPro"/>
</dbReference>
<dbReference type="PANTHER" id="PTHR10110:SF86">
    <property type="entry name" value="SODIUM_HYDROGEN EXCHANGER 7"/>
    <property type="match status" value="1"/>
</dbReference>
<feature type="transmembrane region" description="Helical" evidence="14">
    <location>
        <begin position="195"/>
        <end position="212"/>
    </location>
</feature>
<evidence type="ECO:0000256" key="7">
    <source>
        <dbReference type="ARBA" id="ARBA00022989"/>
    </source>
</evidence>
<dbReference type="InterPro" id="IPR018422">
    <property type="entry name" value="Cation/H_exchanger_CPA1"/>
</dbReference>
<keyword evidence="5 14" id="KW-0812">Transmembrane</keyword>
<protein>
    <recommendedName>
        <fullName evidence="15">Cation/H+ exchanger transmembrane domain-containing protein</fullName>
    </recommendedName>
</protein>
<dbReference type="GO" id="GO:0005886">
    <property type="term" value="C:plasma membrane"/>
    <property type="evidence" value="ECO:0007669"/>
    <property type="project" value="UniProtKB-SubCell"/>
</dbReference>
<comment type="catalytic activity">
    <reaction evidence="13">
        <text>K(+)(in) + H(+)(out) = K(+)(out) + H(+)(in)</text>
        <dbReference type="Rhea" id="RHEA:29467"/>
        <dbReference type="ChEBI" id="CHEBI:15378"/>
        <dbReference type="ChEBI" id="CHEBI:29103"/>
    </reaction>
</comment>
<reference evidence="16" key="1">
    <citation type="submission" date="2020-08" db="EMBL/GenBank/DDBJ databases">
        <title>Plant Genome Project.</title>
        <authorList>
            <person name="Zhang R.-G."/>
        </authorList>
    </citation>
    <scope>NUCLEOTIDE SEQUENCE</scope>
    <source>
        <strain evidence="16">WSP0</strain>
        <tissue evidence="16">Leaf</tissue>
    </source>
</reference>
<evidence type="ECO:0000256" key="6">
    <source>
        <dbReference type="ARBA" id="ARBA00022958"/>
    </source>
</evidence>
<evidence type="ECO:0000256" key="10">
    <source>
        <dbReference type="ARBA" id="ARBA00023136"/>
    </source>
</evidence>
<feature type="transmembrane region" description="Helical" evidence="14">
    <location>
        <begin position="170"/>
        <end position="190"/>
    </location>
</feature>
<feature type="domain" description="Cation/H+ exchanger transmembrane" evidence="15">
    <location>
        <begin position="54"/>
        <end position="269"/>
    </location>
</feature>
<dbReference type="Proteomes" id="UP000823749">
    <property type="component" value="Chromosome 9"/>
</dbReference>
<evidence type="ECO:0000256" key="3">
    <source>
        <dbReference type="ARBA" id="ARBA00022475"/>
    </source>
</evidence>
<evidence type="ECO:0000256" key="1">
    <source>
        <dbReference type="ARBA" id="ARBA00004651"/>
    </source>
</evidence>
<evidence type="ECO:0000256" key="9">
    <source>
        <dbReference type="ARBA" id="ARBA00023065"/>
    </source>
</evidence>
<evidence type="ECO:0000256" key="5">
    <source>
        <dbReference type="ARBA" id="ARBA00022692"/>
    </source>
</evidence>
<comment type="caution">
    <text evidence="16">The sequence shown here is derived from an EMBL/GenBank/DDBJ whole genome shotgun (WGS) entry which is preliminary data.</text>
</comment>
<evidence type="ECO:0000313" key="16">
    <source>
        <dbReference type="EMBL" id="KAG5531901.1"/>
    </source>
</evidence>
<keyword evidence="8" id="KW-0915">Sodium</keyword>
<feature type="transmembrane region" description="Helical" evidence="14">
    <location>
        <begin position="218"/>
        <end position="235"/>
    </location>
</feature>
<feature type="transmembrane region" description="Helical" evidence="14">
    <location>
        <begin position="139"/>
        <end position="158"/>
    </location>
</feature>
<evidence type="ECO:0000256" key="11">
    <source>
        <dbReference type="ARBA" id="ARBA00023201"/>
    </source>
</evidence>
<keyword evidence="11" id="KW-0739">Sodium transport</keyword>
<keyword evidence="2" id="KW-0813">Transport</keyword>
<keyword evidence="17" id="KW-1185">Reference proteome</keyword>
<organism evidence="16 17">
    <name type="scientific">Rhododendron griersonianum</name>
    <dbReference type="NCBI Taxonomy" id="479676"/>
    <lineage>
        <taxon>Eukaryota</taxon>
        <taxon>Viridiplantae</taxon>
        <taxon>Streptophyta</taxon>
        <taxon>Embryophyta</taxon>
        <taxon>Tracheophyta</taxon>
        <taxon>Spermatophyta</taxon>
        <taxon>Magnoliopsida</taxon>
        <taxon>eudicotyledons</taxon>
        <taxon>Gunneridae</taxon>
        <taxon>Pentapetalae</taxon>
        <taxon>asterids</taxon>
        <taxon>Ericales</taxon>
        <taxon>Ericaceae</taxon>
        <taxon>Ericoideae</taxon>
        <taxon>Rhodoreae</taxon>
        <taxon>Rhododendron</taxon>
    </lineage>
</organism>
<keyword evidence="7 14" id="KW-1133">Transmembrane helix</keyword>
<sequence>MRFSIFAAGTGSKAERMASVLEEGPYSVKVLAEESSSSSSSNPTNAVIFVGISLVLGIASRHLLRGTRVPYTVALLILGIGLGSLEYGTSHGLGKIGDGIRIWANIDPNLLLAVFLPALLFESSFSMEVHQIKKCMAQMIILAGPGVLISTFCLGSALKLTFPYDWSWKTSLLLGGLLSATDPVAVVALLKELGIGLAFGIASVLWLGFIFNDTVIEIALTLTVSYIAFFTFRSVHVLSSEARSVSLVFSFIRGLIVLRCVLWGYSGFASHLGVWWQTEDFRVADANFDGAISGDAWFFAAVGRTAFKGDGQQSLHHFWEMVSYIANTLIFILRYVLEFST</sequence>
<feature type="transmembrane region" description="Helical" evidence="14">
    <location>
        <begin position="46"/>
        <end position="64"/>
    </location>
</feature>
<feature type="transmembrane region" description="Helical" evidence="14">
    <location>
        <begin position="110"/>
        <end position="127"/>
    </location>
</feature>
<name>A0AAV6ISY7_9ERIC</name>
<dbReference type="AlphaFoldDB" id="A0AAV6ISY7"/>
<dbReference type="InterPro" id="IPR006153">
    <property type="entry name" value="Cation/H_exchanger_TM"/>
</dbReference>
<evidence type="ECO:0000256" key="4">
    <source>
        <dbReference type="ARBA" id="ARBA00022538"/>
    </source>
</evidence>
<dbReference type="EMBL" id="JACTNZ010000009">
    <property type="protein sequence ID" value="KAG5531901.1"/>
    <property type="molecule type" value="Genomic_DNA"/>
</dbReference>
<comment type="subcellular location">
    <subcellularLocation>
        <location evidence="1">Cell membrane</location>
        <topology evidence="1">Multi-pass membrane protein</topology>
    </subcellularLocation>
</comment>
<evidence type="ECO:0000256" key="2">
    <source>
        <dbReference type="ARBA" id="ARBA00022448"/>
    </source>
</evidence>
<feature type="transmembrane region" description="Helical" evidence="14">
    <location>
        <begin position="247"/>
        <end position="266"/>
    </location>
</feature>
<evidence type="ECO:0000256" key="8">
    <source>
        <dbReference type="ARBA" id="ARBA00023053"/>
    </source>
</evidence>
<accession>A0AAV6ISY7</accession>
<feature type="transmembrane region" description="Helical" evidence="14">
    <location>
        <begin position="71"/>
        <end position="90"/>
    </location>
</feature>
<keyword evidence="4" id="KW-0633">Potassium transport</keyword>
<dbReference type="GO" id="GO:0051453">
    <property type="term" value="P:regulation of intracellular pH"/>
    <property type="evidence" value="ECO:0007669"/>
    <property type="project" value="TreeGrafter"/>
</dbReference>
<keyword evidence="6" id="KW-0630">Potassium</keyword>
<comment type="catalytic activity">
    <reaction evidence="12">
        <text>Na(+)(in) + H(+)(out) = Na(+)(out) + H(+)(in)</text>
        <dbReference type="Rhea" id="RHEA:29419"/>
        <dbReference type="ChEBI" id="CHEBI:15378"/>
        <dbReference type="ChEBI" id="CHEBI:29101"/>
    </reaction>
</comment>
<gene>
    <name evidence="16" type="ORF">RHGRI_026491</name>
</gene>
<dbReference type="Gene3D" id="6.10.140.1330">
    <property type="match status" value="1"/>
</dbReference>
<evidence type="ECO:0000259" key="15">
    <source>
        <dbReference type="Pfam" id="PF00999"/>
    </source>
</evidence>
<dbReference type="Pfam" id="PF00999">
    <property type="entry name" value="Na_H_Exchanger"/>
    <property type="match status" value="1"/>
</dbReference>
<proteinExistence type="predicted"/>
<evidence type="ECO:0000256" key="13">
    <source>
        <dbReference type="ARBA" id="ARBA00047912"/>
    </source>
</evidence>
<dbReference type="GO" id="GO:0009941">
    <property type="term" value="C:chloroplast envelope"/>
    <property type="evidence" value="ECO:0007669"/>
    <property type="project" value="TreeGrafter"/>
</dbReference>
<keyword evidence="10 14" id="KW-0472">Membrane</keyword>
<evidence type="ECO:0000313" key="17">
    <source>
        <dbReference type="Proteomes" id="UP000823749"/>
    </source>
</evidence>
<dbReference type="GO" id="GO:0015386">
    <property type="term" value="F:potassium:proton antiporter activity"/>
    <property type="evidence" value="ECO:0007669"/>
    <property type="project" value="TreeGrafter"/>
</dbReference>